<keyword evidence="5" id="KW-0411">Iron-sulfur</keyword>
<keyword evidence="8" id="KW-1185">Reference proteome</keyword>
<keyword evidence="3" id="KW-0560">Oxidoreductase</keyword>
<dbReference type="AlphaFoldDB" id="A0A418SJ65"/>
<dbReference type="PANTHER" id="PTHR43498:SF1">
    <property type="entry name" value="COB--COM HETERODISULFIDE REDUCTASE IRON-SULFUR SUBUNIT A"/>
    <property type="match status" value="1"/>
</dbReference>
<evidence type="ECO:0000256" key="3">
    <source>
        <dbReference type="ARBA" id="ARBA00023002"/>
    </source>
</evidence>
<dbReference type="EC" id="2.4.2.59" evidence="7"/>
<feature type="compositionally biased region" description="Polar residues" evidence="6">
    <location>
        <begin position="445"/>
        <end position="459"/>
    </location>
</feature>
<dbReference type="Gene3D" id="3.50.50.60">
    <property type="entry name" value="FAD/NAD(P)-binding domain"/>
    <property type="match status" value="1"/>
</dbReference>
<dbReference type="RefSeq" id="WP_119838328.1">
    <property type="nucleotide sequence ID" value="NZ_CP060436.1"/>
</dbReference>
<dbReference type="GO" id="GO:0016491">
    <property type="term" value="F:oxidoreductase activity"/>
    <property type="evidence" value="ECO:0007669"/>
    <property type="project" value="UniProtKB-KW"/>
</dbReference>
<dbReference type="GO" id="GO:0051539">
    <property type="term" value="F:4 iron, 4 sulfur cluster binding"/>
    <property type="evidence" value="ECO:0007669"/>
    <property type="project" value="UniProtKB-KW"/>
</dbReference>
<keyword evidence="7" id="KW-0328">Glycosyltransferase</keyword>
<proteinExistence type="predicted"/>
<evidence type="ECO:0000313" key="7">
    <source>
        <dbReference type="EMBL" id="QPM90142.1"/>
    </source>
</evidence>
<evidence type="ECO:0000313" key="8">
    <source>
        <dbReference type="Proteomes" id="UP000283786"/>
    </source>
</evidence>
<gene>
    <name evidence="7" type="primary">thi4</name>
    <name evidence="7" type="ORF">PSAL_013770</name>
</gene>
<evidence type="ECO:0000256" key="4">
    <source>
        <dbReference type="ARBA" id="ARBA00023004"/>
    </source>
</evidence>
<dbReference type="GO" id="GO:0016757">
    <property type="term" value="F:glycosyltransferase activity"/>
    <property type="evidence" value="ECO:0007669"/>
    <property type="project" value="UniProtKB-KW"/>
</dbReference>
<sequence length="459" mass="50352">MSDTLTLNRSETIPVVADCDVVVVGGGPAGQTAAVSAARNGANVVLCERYHHLGGMASGGQVLVLDDMVNPRYGSDLGPEIVTTGIVSEVVERMDRLDGAVFPPPEDCIKSWEMWKKWSRWGAIDFHQTGMPQPIIHAVAFDPDAWKRVALDLVREAGVNLRLHSWFSEALVEDGKITGVILQTKMGRQAVRAKMVIDATGDLDVAASAGAEFLTGQFIVTTVFRLADVDTDKATAFEYEHPEKYKKLDREARRVIGGAWGMWWLKTPLPGIVWCNCPHMPGYDGMSPEHMVAAEYEGRDRMQKLLHFARANIPGFENAKMLGAAEQMGIRQTRLLQGEYVVTKKDVTSRRWFEDSVCRGRDYYTPYRALLPKGIDNLIVAGRHYSVESDAQKTSREIPPCMSQGEAAGIAVVQALQAGVALRDVDVSGIQKQMRAQGADPGDQPASNALVQTTEEIEA</sequence>
<dbReference type="OrthoDB" id="9777740at2"/>
<dbReference type="Proteomes" id="UP000283786">
    <property type="component" value="Chromosome"/>
</dbReference>
<name>A0A418SJ65_9RHOB</name>
<evidence type="ECO:0000256" key="1">
    <source>
        <dbReference type="ARBA" id="ARBA00022485"/>
    </source>
</evidence>
<dbReference type="InterPro" id="IPR036188">
    <property type="entry name" value="FAD/NAD-bd_sf"/>
</dbReference>
<organism evidence="7 8">
    <name type="scientific">Pseudooceanicola algae</name>
    <dbReference type="NCBI Taxonomy" id="1537215"/>
    <lineage>
        <taxon>Bacteria</taxon>
        <taxon>Pseudomonadati</taxon>
        <taxon>Pseudomonadota</taxon>
        <taxon>Alphaproteobacteria</taxon>
        <taxon>Rhodobacterales</taxon>
        <taxon>Paracoccaceae</taxon>
        <taxon>Pseudooceanicola</taxon>
    </lineage>
</organism>
<evidence type="ECO:0000256" key="2">
    <source>
        <dbReference type="ARBA" id="ARBA00022723"/>
    </source>
</evidence>
<reference evidence="7 8" key="1">
    <citation type="submission" date="2020-08" db="EMBL/GenBank/DDBJ databases">
        <title>Genome sequence of Rhodobacteraceae bacterium Lw-13e.</title>
        <authorList>
            <person name="Poehlein A."/>
            <person name="Wolter L."/>
            <person name="Daniel R."/>
            <person name="Brinkhoff T."/>
        </authorList>
    </citation>
    <scope>NUCLEOTIDE SEQUENCE [LARGE SCALE GENOMIC DNA]</scope>
    <source>
        <strain evidence="7 8">Lw-13e</strain>
    </source>
</reference>
<keyword evidence="4" id="KW-0408">Iron</keyword>
<dbReference type="KEGG" id="palw:PSAL_013770"/>
<keyword evidence="2" id="KW-0479">Metal-binding</keyword>
<keyword evidence="1" id="KW-0004">4Fe-4S</keyword>
<dbReference type="GO" id="GO:0046872">
    <property type="term" value="F:metal ion binding"/>
    <property type="evidence" value="ECO:0007669"/>
    <property type="project" value="UniProtKB-KW"/>
</dbReference>
<feature type="region of interest" description="Disordered" evidence="6">
    <location>
        <begin position="433"/>
        <end position="459"/>
    </location>
</feature>
<dbReference type="SUPFAM" id="SSF51905">
    <property type="entry name" value="FAD/NAD(P)-binding domain"/>
    <property type="match status" value="1"/>
</dbReference>
<evidence type="ECO:0000256" key="6">
    <source>
        <dbReference type="SAM" id="MobiDB-lite"/>
    </source>
</evidence>
<dbReference type="PANTHER" id="PTHR43498">
    <property type="entry name" value="FERREDOXIN:COB-COM HETERODISULFIDE REDUCTASE SUBUNIT A"/>
    <property type="match status" value="1"/>
</dbReference>
<dbReference type="EMBL" id="CP060436">
    <property type="protein sequence ID" value="QPM90142.1"/>
    <property type="molecule type" value="Genomic_DNA"/>
</dbReference>
<dbReference type="InterPro" id="IPR039650">
    <property type="entry name" value="HdrA-like"/>
</dbReference>
<keyword evidence="7" id="KW-0808">Transferase</keyword>
<evidence type="ECO:0000256" key="5">
    <source>
        <dbReference type="ARBA" id="ARBA00023014"/>
    </source>
</evidence>
<accession>A0A418SJ65</accession>
<protein>
    <submittedName>
        <fullName evidence="7">Thiamine thiazole synthase</fullName>
        <ecNumber evidence="7">2.4.2.59</ecNumber>
    </submittedName>
</protein>
<dbReference type="Pfam" id="PF12831">
    <property type="entry name" value="FAD_oxidored"/>
    <property type="match status" value="2"/>
</dbReference>